<feature type="transmembrane region" description="Helical" evidence="1">
    <location>
        <begin position="98"/>
        <end position="121"/>
    </location>
</feature>
<accession>A0A0Q9YHK7</accession>
<reference evidence="3" key="2">
    <citation type="journal article" date="2016" name="Genome Announc.">
        <title>Draft Genome Sequences of Two Novel Amoeba-Resistant Intranuclear Bacteria, 'Candidatus Berkiella cookevillensis' and 'Candidatus Berkiella aquae'.</title>
        <authorList>
            <person name="Mehari Y.T."/>
            <person name="Arivett B.A."/>
            <person name="Farone A.L."/>
            <person name="Gunderson J.H."/>
            <person name="Farone M.B."/>
        </authorList>
    </citation>
    <scope>NUCLEOTIDE SEQUENCE</scope>
    <source>
        <strain evidence="3">CC99</strain>
    </source>
</reference>
<feature type="transmembrane region" description="Helical" evidence="1">
    <location>
        <begin position="75"/>
        <end position="92"/>
    </location>
</feature>
<gene>
    <name evidence="3" type="primary">icmV</name>
    <name evidence="2" type="ORF">CC99x_00307</name>
    <name evidence="3" type="ORF">CC99x_005395</name>
</gene>
<keyword evidence="1" id="KW-0472">Membrane</keyword>
<dbReference type="RefSeq" id="WP_141651864.1">
    <property type="nucleotide sequence ID" value="NZ_LKHV02000001.1"/>
</dbReference>
<dbReference type="AlphaFoldDB" id="A0A0Q9YHK7"/>
<evidence type="ECO:0000313" key="4">
    <source>
        <dbReference type="Proteomes" id="UP000051494"/>
    </source>
</evidence>
<reference evidence="3" key="3">
    <citation type="submission" date="2021-06" db="EMBL/GenBank/DDBJ databases">
        <title>Genomic Description and Analysis of Intracellular Bacteria, Candidatus Berkiella cookevillensis and Candidatus Berkiella aquae.</title>
        <authorList>
            <person name="Kidane D.T."/>
            <person name="Mehari Y.T."/>
            <person name="Rice F.C."/>
            <person name="Arivett B.A."/>
            <person name="Farone A.L."/>
            <person name="Berk S.G."/>
            <person name="Farone M.B."/>
        </authorList>
    </citation>
    <scope>NUCLEOTIDE SEQUENCE</scope>
    <source>
        <strain evidence="3">CC99</strain>
    </source>
</reference>
<evidence type="ECO:0000256" key="1">
    <source>
        <dbReference type="SAM" id="Phobius"/>
    </source>
</evidence>
<dbReference type="EMBL" id="LKHV01000001">
    <property type="protein sequence ID" value="KRG20086.1"/>
    <property type="molecule type" value="Genomic_DNA"/>
</dbReference>
<keyword evidence="4" id="KW-1185">Reference proteome</keyword>
<name>A0A0Q9YHK7_9GAMM</name>
<organism evidence="2">
    <name type="scientific">Candidatus Berkiella cookevillensis</name>
    <dbReference type="NCBI Taxonomy" id="437022"/>
    <lineage>
        <taxon>Bacteria</taxon>
        <taxon>Pseudomonadati</taxon>
        <taxon>Pseudomonadota</taxon>
        <taxon>Gammaproteobacteria</taxon>
        <taxon>Candidatus Berkiellales</taxon>
        <taxon>Candidatus Berkiellaceae</taxon>
        <taxon>Candidatus Berkiella</taxon>
    </lineage>
</organism>
<dbReference type="OrthoDB" id="5640562at2"/>
<keyword evidence="1" id="KW-0812">Transmembrane</keyword>
<dbReference type="STRING" id="437022.CC99x_00307"/>
<dbReference type="EMBL" id="LKHV02000001">
    <property type="protein sequence ID" value="MCS5708336.1"/>
    <property type="molecule type" value="Genomic_DNA"/>
</dbReference>
<comment type="caution">
    <text evidence="2">The sequence shown here is derived from an EMBL/GenBank/DDBJ whole genome shotgun (WGS) entry which is preliminary data.</text>
</comment>
<dbReference type="NCBIfam" id="NF038219">
    <property type="entry name" value="IcmV_IVB"/>
    <property type="match status" value="1"/>
</dbReference>
<keyword evidence="1" id="KW-1133">Transmembrane helix</keyword>
<evidence type="ECO:0000313" key="3">
    <source>
        <dbReference type="EMBL" id="MCS5708336.1"/>
    </source>
</evidence>
<dbReference type="Proteomes" id="UP000051494">
    <property type="component" value="Unassembled WGS sequence"/>
</dbReference>
<reference evidence="2" key="1">
    <citation type="submission" date="2015-09" db="EMBL/GenBank/DDBJ databases">
        <title>Draft Genome Sequences of Two Novel Amoeba-resistant Intranuclear Bacteria, Candidatus Berkiella cookevillensis and Candidatus Berkiella aquae.</title>
        <authorList>
            <person name="Mehari Y.T."/>
            <person name="Arivett B.A."/>
            <person name="Farone A.L."/>
            <person name="Gunderson J.H."/>
            <person name="Farone M.B."/>
        </authorList>
    </citation>
    <scope>NUCLEOTIDE SEQUENCE [LARGE SCALE GENOMIC DNA]</scope>
    <source>
        <strain evidence="2">CC99</strain>
    </source>
</reference>
<protein>
    <submittedName>
        <fullName evidence="3">Type IVB secretion system protein IcmV</fullName>
    </submittedName>
</protein>
<sequence length="167" mass="19392">MAKRRGIMSRLIDTRVDRWMSWDYLSDTTSKIKSSVLDLATPQKAKFSETFEEAMIRLELTEKDLVNRKKEFTRLFYLFTLIGLLIIGYAVYMAYLGHFGACLISFGLAGFSFTQAFKWHFWLFQLRNRKLGCSVKEWLDGKVVDVHGTDIALKSSRNNKDLSDKEP</sequence>
<evidence type="ECO:0000313" key="2">
    <source>
        <dbReference type="EMBL" id="KRG20086.1"/>
    </source>
</evidence>
<proteinExistence type="predicted"/>